<evidence type="ECO:0000313" key="10">
    <source>
        <dbReference type="EMBL" id="TDX51154.1"/>
    </source>
</evidence>
<protein>
    <submittedName>
        <fullName evidence="10">ABC-type Fe3+ transport system permease subunit</fullName>
    </submittedName>
</protein>
<dbReference type="AlphaFoldDB" id="A0A4R8H3J4"/>
<dbReference type="SUPFAM" id="SSF161098">
    <property type="entry name" value="MetI-like"/>
    <property type="match status" value="2"/>
</dbReference>
<feature type="domain" description="ABC transmembrane type-1" evidence="9">
    <location>
        <begin position="310"/>
        <end position="502"/>
    </location>
</feature>
<proteinExistence type="inferred from homology"/>
<feature type="domain" description="ABC transmembrane type-1" evidence="9">
    <location>
        <begin position="48"/>
        <end position="241"/>
    </location>
</feature>
<dbReference type="GO" id="GO:0005886">
    <property type="term" value="C:plasma membrane"/>
    <property type="evidence" value="ECO:0007669"/>
    <property type="project" value="UniProtKB-SubCell"/>
</dbReference>
<dbReference type="InterPro" id="IPR000515">
    <property type="entry name" value="MetI-like"/>
</dbReference>
<keyword evidence="3" id="KW-1003">Cell membrane</keyword>
<dbReference type="PROSITE" id="PS50928">
    <property type="entry name" value="ABC_TM1"/>
    <property type="match status" value="2"/>
</dbReference>
<feature type="transmembrane region" description="Helical" evidence="8">
    <location>
        <begin position="426"/>
        <end position="445"/>
    </location>
</feature>
<sequence>MIGKSFYKKATILSSFFSLAYIFFDEKLINFGHDLLNIMSDERVITIYMRTFLMALFTSSLTFIVGIILTFFLNEVNFLANKFYRAVYYLPFVLPTYFLPTAWISWIGDMGLLKLLKFDIYSFGGCLFLFTLYYLPLVIIAISNTLDNNNSEIKEAALLMGGYKRYLRKIWLPQIFPTAISSSLLVFILVINNYSIPSILGVSTFSTELYAEFGAFYNYYNAVVKTTPIFILCFVIFLFIRKSLVSTFKNLSFSYKNNLKEDNLFLEILGSICWGIFFLLTLVIPIFGLILKIESIFNIWDAIVLAREQIIFSLWFTFLAAFIIVIIAIFLAYIYLRYNLKMILNYLIKFLILPPVFIGIILLLLLNRRGLDYLYSQGILLYLGYMIRFLPLIFILMVPVVNSIPKELEEASLMTGKSYLETKLRIFLPLVMPGLLLGWIITFFFCQGEAELSILLYPPGAETISIRILSLLHYGSSEIVNGLVLLQIILLMFVTLIFYLIYKFIFKFTEMRR</sequence>
<evidence type="ECO:0000256" key="7">
    <source>
        <dbReference type="ARBA" id="ARBA00023136"/>
    </source>
</evidence>
<evidence type="ECO:0000256" key="6">
    <source>
        <dbReference type="ARBA" id="ARBA00022989"/>
    </source>
</evidence>
<keyword evidence="4" id="KW-0997">Cell inner membrane</keyword>
<evidence type="ECO:0000256" key="5">
    <source>
        <dbReference type="ARBA" id="ARBA00022692"/>
    </source>
</evidence>
<dbReference type="Proteomes" id="UP000295832">
    <property type="component" value="Unassembled WGS sequence"/>
</dbReference>
<evidence type="ECO:0000256" key="1">
    <source>
        <dbReference type="ARBA" id="ARBA00004429"/>
    </source>
</evidence>
<evidence type="ECO:0000256" key="3">
    <source>
        <dbReference type="ARBA" id="ARBA00022475"/>
    </source>
</evidence>
<dbReference type="Pfam" id="PF00528">
    <property type="entry name" value="BPD_transp_1"/>
    <property type="match status" value="2"/>
</dbReference>
<feature type="transmembrane region" description="Helical" evidence="8">
    <location>
        <begin position="219"/>
        <end position="240"/>
    </location>
</feature>
<keyword evidence="6 8" id="KW-1133">Transmembrane helix</keyword>
<comment type="caution">
    <text evidence="10">The sequence shown here is derived from an EMBL/GenBank/DDBJ whole genome shotgun (WGS) entry which is preliminary data.</text>
</comment>
<feature type="transmembrane region" description="Helical" evidence="8">
    <location>
        <begin position="120"/>
        <end position="142"/>
    </location>
</feature>
<evidence type="ECO:0000259" key="9">
    <source>
        <dbReference type="PROSITE" id="PS50928"/>
    </source>
</evidence>
<feature type="transmembrane region" description="Helical" evidence="8">
    <location>
        <begin position="479"/>
        <end position="502"/>
    </location>
</feature>
<feature type="transmembrane region" description="Helical" evidence="8">
    <location>
        <begin position="86"/>
        <end position="108"/>
    </location>
</feature>
<name>A0A4R8H3J4_9FIRM</name>
<feature type="transmembrane region" description="Helical" evidence="8">
    <location>
        <begin position="170"/>
        <end position="191"/>
    </location>
</feature>
<dbReference type="PANTHER" id="PTHR43357:SF4">
    <property type="entry name" value="INNER MEMBRANE ABC TRANSPORTER PERMEASE PROTEIN YDCV"/>
    <property type="match status" value="1"/>
</dbReference>
<comment type="similarity">
    <text evidence="8">Belongs to the binding-protein-dependent transport system permease family.</text>
</comment>
<keyword evidence="11" id="KW-1185">Reference proteome</keyword>
<keyword evidence="5 8" id="KW-0812">Transmembrane</keyword>
<reference evidence="10 11" key="1">
    <citation type="submission" date="2019-03" db="EMBL/GenBank/DDBJ databases">
        <title>Subsurface microbial communities from deep shales in Ohio and West Virginia, USA.</title>
        <authorList>
            <person name="Wrighton K."/>
        </authorList>
    </citation>
    <scope>NUCLEOTIDE SEQUENCE [LARGE SCALE GENOMIC DNA]</scope>
    <source>
        <strain evidence="10 11">MSL 6dP</strain>
    </source>
</reference>
<dbReference type="EMBL" id="SOEG01000015">
    <property type="protein sequence ID" value="TDX51154.1"/>
    <property type="molecule type" value="Genomic_DNA"/>
</dbReference>
<feature type="transmembrane region" description="Helical" evidence="8">
    <location>
        <begin position="264"/>
        <end position="290"/>
    </location>
</feature>
<feature type="transmembrane region" description="Helical" evidence="8">
    <location>
        <begin position="48"/>
        <end position="74"/>
    </location>
</feature>
<gene>
    <name evidence="10" type="ORF">C7959_11530</name>
</gene>
<dbReference type="CDD" id="cd06261">
    <property type="entry name" value="TM_PBP2"/>
    <property type="match status" value="1"/>
</dbReference>
<dbReference type="Gene3D" id="1.10.3720.10">
    <property type="entry name" value="MetI-like"/>
    <property type="match status" value="2"/>
</dbReference>
<feature type="transmembrane region" description="Helical" evidence="8">
    <location>
        <begin position="379"/>
        <end position="405"/>
    </location>
</feature>
<evidence type="ECO:0000256" key="2">
    <source>
        <dbReference type="ARBA" id="ARBA00022448"/>
    </source>
</evidence>
<keyword evidence="2 8" id="KW-0813">Transport</keyword>
<comment type="subcellular location">
    <subcellularLocation>
        <location evidence="1">Cell inner membrane</location>
        <topology evidence="1">Multi-pass membrane protein</topology>
    </subcellularLocation>
    <subcellularLocation>
        <location evidence="8">Cell membrane</location>
        <topology evidence="8">Multi-pass membrane protein</topology>
    </subcellularLocation>
</comment>
<accession>A0A4R8H3J4</accession>
<dbReference type="PANTHER" id="PTHR43357">
    <property type="entry name" value="INNER MEMBRANE ABC TRANSPORTER PERMEASE PROTEIN YDCV"/>
    <property type="match status" value="1"/>
</dbReference>
<dbReference type="InterPro" id="IPR035906">
    <property type="entry name" value="MetI-like_sf"/>
</dbReference>
<evidence type="ECO:0000256" key="4">
    <source>
        <dbReference type="ARBA" id="ARBA00022519"/>
    </source>
</evidence>
<evidence type="ECO:0000256" key="8">
    <source>
        <dbReference type="RuleBase" id="RU363032"/>
    </source>
</evidence>
<organism evidence="10 11">
    <name type="scientific">Orenia marismortui</name>
    <dbReference type="NCBI Taxonomy" id="46469"/>
    <lineage>
        <taxon>Bacteria</taxon>
        <taxon>Bacillati</taxon>
        <taxon>Bacillota</taxon>
        <taxon>Clostridia</taxon>
        <taxon>Halanaerobiales</taxon>
        <taxon>Halobacteroidaceae</taxon>
        <taxon>Orenia</taxon>
    </lineage>
</organism>
<dbReference type="GO" id="GO:0055085">
    <property type="term" value="P:transmembrane transport"/>
    <property type="evidence" value="ECO:0007669"/>
    <property type="project" value="InterPro"/>
</dbReference>
<dbReference type="RefSeq" id="WP_134116977.1">
    <property type="nucleotide sequence ID" value="NZ_SOEG01000015.1"/>
</dbReference>
<evidence type="ECO:0000313" key="11">
    <source>
        <dbReference type="Proteomes" id="UP000295832"/>
    </source>
</evidence>
<feature type="transmembrane region" description="Helical" evidence="8">
    <location>
        <begin position="346"/>
        <end position="367"/>
    </location>
</feature>
<dbReference type="STRING" id="926561.GCA_000379025_02890"/>
<feature type="transmembrane region" description="Helical" evidence="8">
    <location>
        <begin position="310"/>
        <end position="334"/>
    </location>
</feature>
<keyword evidence="7 8" id="KW-0472">Membrane</keyword>